<dbReference type="PANTHER" id="PTHR32552">
    <property type="entry name" value="FERRICHROME IRON RECEPTOR-RELATED"/>
    <property type="match status" value="1"/>
</dbReference>
<dbReference type="EMBL" id="CP000934">
    <property type="protein sequence ID" value="ACE83810.1"/>
    <property type="molecule type" value="Genomic_DNA"/>
</dbReference>
<protein>
    <submittedName>
        <fullName evidence="11">Putative TonB-dependent receptor</fullName>
    </submittedName>
</protein>
<evidence type="ECO:0000313" key="12">
    <source>
        <dbReference type="Proteomes" id="UP000001036"/>
    </source>
</evidence>
<dbReference type="AlphaFoldDB" id="B3PKJ1"/>
<evidence type="ECO:0000256" key="3">
    <source>
        <dbReference type="ARBA" id="ARBA00022452"/>
    </source>
</evidence>
<accession>B3PKJ1</accession>
<gene>
    <name evidence="11" type="ordered locus">CJA_2459</name>
</gene>
<dbReference type="Gene3D" id="2.40.170.20">
    <property type="entry name" value="TonB-dependent receptor, beta-barrel domain"/>
    <property type="match status" value="1"/>
</dbReference>
<organism evidence="11 12">
    <name type="scientific">Cellvibrio japonicus (strain Ueda107)</name>
    <name type="common">Pseudomonas fluorescens subsp. cellulosa</name>
    <dbReference type="NCBI Taxonomy" id="498211"/>
    <lineage>
        <taxon>Bacteria</taxon>
        <taxon>Pseudomonadati</taxon>
        <taxon>Pseudomonadota</taxon>
        <taxon>Gammaproteobacteria</taxon>
        <taxon>Cellvibrionales</taxon>
        <taxon>Cellvibrionaceae</taxon>
        <taxon>Cellvibrio</taxon>
    </lineage>
</organism>
<dbReference type="STRING" id="498211.CJA_2459"/>
<evidence type="ECO:0000256" key="1">
    <source>
        <dbReference type="ARBA" id="ARBA00004571"/>
    </source>
</evidence>
<dbReference type="KEGG" id="cja:CJA_2459"/>
<evidence type="ECO:0000256" key="10">
    <source>
        <dbReference type="ARBA" id="ARBA00023237"/>
    </source>
</evidence>
<keyword evidence="9" id="KW-0472">Membrane</keyword>
<keyword evidence="5" id="KW-0812">Transmembrane</keyword>
<comment type="subcellular location">
    <subcellularLocation>
        <location evidence="1">Cell outer membrane</location>
        <topology evidence="1">Multi-pass membrane protein</topology>
    </subcellularLocation>
</comment>
<dbReference type="InterPro" id="IPR036942">
    <property type="entry name" value="Beta-barrel_TonB_sf"/>
</dbReference>
<name>B3PKJ1_CELJU</name>
<sequence length="153" mass="17075">MLVTNANLDNENGADQSHIGAGMKLAWQINPQWLAQAHYTHFKDMPDTFFREADTMGSLGLNYNRSQWNWSLSAAYHSERQYLLTTNQLATLDSYWYINTQLGYQLGSSTTIILAAKNALDKDYASPPQGAGLVGGVPNRGREISVGVNWDFN</sequence>
<keyword evidence="10" id="KW-0998">Cell outer membrane</keyword>
<evidence type="ECO:0000256" key="2">
    <source>
        <dbReference type="ARBA" id="ARBA00022448"/>
    </source>
</evidence>
<keyword evidence="6" id="KW-0408">Iron</keyword>
<dbReference type="Proteomes" id="UP000001036">
    <property type="component" value="Chromosome"/>
</dbReference>
<dbReference type="eggNOG" id="COG4206">
    <property type="taxonomic scope" value="Bacteria"/>
</dbReference>
<evidence type="ECO:0000256" key="7">
    <source>
        <dbReference type="ARBA" id="ARBA00023065"/>
    </source>
</evidence>
<keyword evidence="7" id="KW-0406">Ion transport</keyword>
<evidence type="ECO:0000256" key="8">
    <source>
        <dbReference type="ARBA" id="ARBA00023077"/>
    </source>
</evidence>
<keyword evidence="3" id="KW-1134">Transmembrane beta strand</keyword>
<evidence type="ECO:0000256" key="5">
    <source>
        <dbReference type="ARBA" id="ARBA00022692"/>
    </source>
</evidence>
<dbReference type="GO" id="GO:0009279">
    <property type="term" value="C:cell outer membrane"/>
    <property type="evidence" value="ECO:0007669"/>
    <property type="project" value="UniProtKB-SubCell"/>
</dbReference>
<dbReference type="GO" id="GO:0006826">
    <property type="term" value="P:iron ion transport"/>
    <property type="evidence" value="ECO:0007669"/>
    <property type="project" value="UniProtKB-KW"/>
</dbReference>
<evidence type="ECO:0000256" key="6">
    <source>
        <dbReference type="ARBA" id="ARBA00023004"/>
    </source>
</evidence>
<dbReference type="SUPFAM" id="SSF56935">
    <property type="entry name" value="Porins"/>
    <property type="match status" value="1"/>
</dbReference>
<keyword evidence="4" id="KW-0410">Iron transport</keyword>
<evidence type="ECO:0000313" key="11">
    <source>
        <dbReference type="EMBL" id="ACE83810.1"/>
    </source>
</evidence>
<keyword evidence="11" id="KW-0675">Receptor</keyword>
<proteinExistence type="predicted"/>
<evidence type="ECO:0000256" key="9">
    <source>
        <dbReference type="ARBA" id="ARBA00023136"/>
    </source>
</evidence>
<evidence type="ECO:0000256" key="4">
    <source>
        <dbReference type="ARBA" id="ARBA00022496"/>
    </source>
</evidence>
<keyword evidence="12" id="KW-1185">Reference proteome</keyword>
<dbReference type="PANTHER" id="PTHR32552:SF81">
    <property type="entry name" value="TONB-DEPENDENT OUTER MEMBRANE RECEPTOR"/>
    <property type="match status" value="1"/>
</dbReference>
<reference evidence="11 12" key="1">
    <citation type="journal article" date="2008" name="J. Bacteriol.">
        <title>Insights into plant cell wall degradation from the genome sequence of the soil bacterium Cellvibrio japonicus.</title>
        <authorList>
            <person name="Deboy R.T."/>
            <person name="Mongodin E.F."/>
            <person name="Fouts D.E."/>
            <person name="Tailford L.E."/>
            <person name="Khouri H."/>
            <person name="Emerson J.B."/>
            <person name="Mohamoud Y."/>
            <person name="Watkins K."/>
            <person name="Henrissat B."/>
            <person name="Gilbert H.J."/>
            <person name="Nelson K.E."/>
        </authorList>
    </citation>
    <scope>NUCLEOTIDE SEQUENCE [LARGE SCALE GENOMIC DNA]</scope>
    <source>
        <strain evidence="11 12">Ueda107</strain>
    </source>
</reference>
<dbReference type="InterPro" id="IPR039426">
    <property type="entry name" value="TonB-dep_rcpt-like"/>
</dbReference>
<keyword evidence="2" id="KW-0813">Transport</keyword>
<dbReference type="HOGENOM" id="CLU_1709962_0_0_6"/>
<keyword evidence="8" id="KW-0798">TonB box</keyword>